<dbReference type="EMBL" id="QXFM01000135">
    <property type="protein sequence ID" value="RIV81603.1"/>
    <property type="molecule type" value="Genomic_DNA"/>
</dbReference>
<organism evidence="2 3">
    <name type="scientific">Aurantiacibacter xanthus</name>
    <dbReference type="NCBI Taxonomy" id="1784712"/>
    <lineage>
        <taxon>Bacteria</taxon>
        <taxon>Pseudomonadati</taxon>
        <taxon>Pseudomonadota</taxon>
        <taxon>Alphaproteobacteria</taxon>
        <taxon>Sphingomonadales</taxon>
        <taxon>Erythrobacteraceae</taxon>
        <taxon>Aurantiacibacter</taxon>
    </lineage>
</organism>
<dbReference type="InterPro" id="IPR037401">
    <property type="entry name" value="SnoaL-like"/>
</dbReference>
<dbReference type="Pfam" id="PF13577">
    <property type="entry name" value="SnoaL_4"/>
    <property type="match status" value="1"/>
</dbReference>
<evidence type="ECO:0000313" key="3">
    <source>
        <dbReference type="Proteomes" id="UP000265366"/>
    </source>
</evidence>
<evidence type="ECO:0000259" key="1">
    <source>
        <dbReference type="Pfam" id="PF13577"/>
    </source>
</evidence>
<proteinExistence type="predicted"/>
<dbReference type="Proteomes" id="UP000265366">
    <property type="component" value="Unassembled WGS sequence"/>
</dbReference>
<reference evidence="2 3" key="1">
    <citation type="submission" date="2018-08" db="EMBL/GenBank/DDBJ databases">
        <title>Erythrobacter zhengii sp.nov., a bacterium isolated from deep-sea sediment.</title>
        <authorList>
            <person name="Fang C."/>
            <person name="Wu Y.-H."/>
            <person name="Sun C."/>
            <person name="Wang H."/>
            <person name="Cheng H."/>
            <person name="Meng F.-X."/>
            <person name="Wang C.-S."/>
            <person name="Xu X.-W."/>
        </authorList>
    </citation>
    <scope>NUCLEOTIDE SEQUENCE [LARGE SCALE GENOMIC DNA]</scope>
    <source>
        <strain evidence="2 3">CCTCC AB 2015396</strain>
    </source>
</reference>
<evidence type="ECO:0000313" key="2">
    <source>
        <dbReference type="EMBL" id="RIV81603.1"/>
    </source>
</evidence>
<dbReference type="OrthoDB" id="7859637at2"/>
<gene>
    <name evidence="2" type="ORF">D2V17_16945</name>
</gene>
<protein>
    <submittedName>
        <fullName evidence="2">Nuclear transport factor 2 family protein</fullName>
    </submittedName>
</protein>
<accession>A0A3A1P4J4</accession>
<name>A0A3A1P4J4_9SPHN</name>
<dbReference type="CDD" id="cd00531">
    <property type="entry name" value="NTF2_like"/>
    <property type="match status" value="1"/>
</dbReference>
<dbReference type="AlphaFoldDB" id="A0A3A1P4J4"/>
<feature type="domain" description="SnoaL-like" evidence="1">
    <location>
        <begin position="24"/>
        <end position="154"/>
    </location>
</feature>
<keyword evidence="3" id="KW-1185">Reference proteome</keyword>
<comment type="caution">
    <text evidence="2">The sequence shown here is derived from an EMBL/GenBank/DDBJ whole genome shotgun (WGS) entry which is preliminary data.</text>
</comment>
<sequence>MRTAEREAKMRELETTRINGVAIIDRLQILDEVNRYAWAWDSGDIEEYLDCYAEDGALEHPTKDGKPGYHTGRDAVRAAILANMEARPTNAYGLQHHFGSPRLEPDGDDVIVNAYCAVLRHEFHRTYWPSGPSFRIGTWHCRYTRTAAGWRIKVLSVKMWTDTAFNSGIAIQDRKPGMVGTGTPFG</sequence>
<dbReference type="SUPFAM" id="SSF54427">
    <property type="entry name" value="NTF2-like"/>
    <property type="match status" value="1"/>
</dbReference>
<dbReference type="Gene3D" id="3.10.450.50">
    <property type="match status" value="1"/>
</dbReference>
<dbReference type="InterPro" id="IPR032710">
    <property type="entry name" value="NTF2-like_dom_sf"/>
</dbReference>